<comment type="similarity">
    <text evidence="2 5">Belongs to the CDP-alcohol phosphatidyltransferase class-I family.</text>
</comment>
<dbReference type="PROSITE" id="PS00379">
    <property type="entry name" value="CDP_ALCOHOL_P_TRANSF"/>
    <property type="match status" value="1"/>
</dbReference>
<reference evidence="7" key="2">
    <citation type="journal article" date="2020" name="BMC">
        <title>Leishmania infection induces a limited differential gene expression in the sand fly midgut.</title>
        <authorList>
            <person name="Coutinho-Abreu I.V."/>
            <person name="Serafim T.D."/>
            <person name="Meneses C."/>
            <person name="Kamhawi S."/>
            <person name="Oliveira F."/>
            <person name="Valenzuela J.G."/>
        </authorList>
    </citation>
    <scope>NUCLEOTIDE SEQUENCE</scope>
    <source>
        <strain evidence="7">Jacobina</strain>
        <tissue evidence="7">Midgut</tissue>
    </source>
</reference>
<feature type="transmembrane region" description="Helical" evidence="6">
    <location>
        <begin position="353"/>
        <end position="371"/>
    </location>
</feature>
<feature type="transmembrane region" description="Helical" evidence="6">
    <location>
        <begin position="84"/>
        <end position="105"/>
    </location>
</feature>
<keyword evidence="6" id="KW-0812">Transmembrane</keyword>
<feature type="transmembrane region" description="Helical" evidence="6">
    <location>
        <begin position="294"/>
        <end position="316"/>
    </location>
</feature>
<dbReference type="Pfam" id="PF01066">
    <property type="entry name" value="CDP-OH_P_transf"/>
    <property type="match status" value="1"/>
</dbReference>
<sequence length="429" mass="49588">MNKKFSSSVLCCGPSFEQLITHIVYLYRTTKKMFQYKYLSDAHLKGFERYKYSSVDTSLLSVYVMHPFWNWCVKFFPRWLAPNLITFTGFLLTVATFILIGYYDYSFTAADEDENPIPRWVWLVAAIGIFLAYNLDGIDGKQARRTGTSGPLGELFDHGLDSYSAVLIPVYVFTLFGVTDLPPMRMFYVISYVIFLNFYLTHFEKYNTGIMFLPWGYDFTMWGVTIVLTLTCCIGPWIWREPILNMYSPADAFFALLVISAIVTNYPIIIRNIYRSYKDRTGKMRPFLEAIRPLMPLTGLFAISHFWMVFSINNIITLDPRMLFVCFGTIFSNISCRLIVAQMSDTRTDCWNSLLWLLLLVTGVSTFPFYSNFHVDFSANIELAIVYIITGISTVAHIHYGTCVVREMCHHFNIKCFQIPSNEESPDDV</sequence>
<dbReference type="GO" id="GO:0006646">
    <property type="term" value="P:phosphatidylethanolamine biosynthetic process"/>
    <property type="evidence" value="ECO:0007669"/>
    <property type="project" value="TreeGrafter"/>
</dbReference>
<dbReference type="PANTHER" id="PTHR10414">
    <property type="entry name" value="ETHANOLAMINEPHOSPHOTRANSFERASE"/>
    <property type="match status" value="1"/>
</dbReference>
<evidence type="ECO:0000313" key="9">
    <source>
        <dbReference type="Proteomes" id="UP000092461"/>
    </source>
</evidence>
<dbReference type="VEuPathDB" id="VectorBase:LLOJ003038"/>
<evidence type="ECO:0000256" key="1">
    <source>
        <dbReference type="ARBA" id="ARBA00004370"/>
    </source>
</evidence>
<reference evidence="9" key="1">
    <citation type="submission" date="2012-05" db="EMBL/GenBank/DDBJ databases">
        <title>Whole Genome Assembly of Lutzomyia longipalpis.</title>
        <authorList>
            <person name="Richards S."/>
            <person name="Qu C."/>
            <person name="Dillon R."/>
            <person name="Worley K."/>
            <person name="Scherer S."/>
            <person name="Batterton M."/>
            <person name="Taylor A."/>
            <person name="Hawes A."/>
            <person name="Hernandez B."/>
            <person name="Kovar C."/>
            <person name="Mandapat C."/>
            <person name="Pham C."/>
            <person name="Qu C."/>
            <person name="Jing C."/>
            <person name="Bess C."/>
            <person name="Bandaranaike D."/>
            <person name="Ngo D."/>
            <person name="Ongeri F."/>
            <person name="Arias F."/>
            <person name="Lara F."/>
            <person name="Weissenberger G."/>
            <person name="Kamau G."/>
            <person name="Han H."/>
            <person name="Shen H."/>
            <person name="Dinh H."/>
            <person name="Khalil I."/>
            <person name="Jones J."/>
            <person name="Shafer J."/>
            <person name="Jayaseelan J."/>
            <person name="Quiroz J."/>
            <person name="Blankenburg K."/>
            <person name="Nguyen L."/>
            <person name="Jackson L."/>
            <person name="Francisco L."/>
            <person name="Tang L.-Y."/>
            <person name="Pu L.-L."/>
            <person name="Perales L."/>
            <person name="Lorensuhewa L."/>
            <person name="Munidasa M."/>
            <person name="Coyle M."/>
            <person name="Taylor M."/>
            <person name="Puazo M."/>
            <person name="Firestine M."/>
            <person name="Scheel M."/>
            <person name="Javaid M."/>
            <person name="Wang M."/>
            <person name="Li M."/>
            <person name="Tabassum N."/>
            <person name="Saada N."/>
            <person name="Osuji N."/>
            <person name="Aqrawi P."/>
            <person name="Fu Q."/>
            <person name="Thornton R."/>
            <person name="Raj R."/>
            <person name="Goodspeed R."/>
            <person name="Mata R."/>
            <person name="Najjar R."/>
            <person name="Gubbala S."/>
            <person name="Lee S."/>
            <person name="Denson S."/>
            <person name="Patil S."/>
            <person name="Macmil S."/>
            <person name="Qi S."/>
            <person name="Matskevitch T."/>
            <person name="Palculict T."/>
            <person name="Mathew T."/>
            <person name="Vee V."/>
            <person name="Velamala V."/>
            <person name="Korchina V."/>
            <person name="Cai W."/>
            <person name="Liu W."/>
            <person name="Dai W."/>
            <person name="Zou X."/>
            <person name="Zhu Y."/>
            <person name="Zhang Y."/>
            <person name="Wu Y.-Q."/>
            <person name="Xin Y."/>
            <person name="Nazarath L."/>
            <person name="Kovar C."/>
            <person name="Han Y."/>
            <person name="Muzny D."/>
            <person name="Gibbs R."/>
        </authorList>
    </citation>
    <scope>NUCLEOTIDE SEQUENCE [LARGE SCALE GENOMIC DNA]</scope>
    <source>
        <strain evidence="9">Jacobina</strain>
    </source>
</reference>
<evidence type="ECO:0000256" key="3">
    <source>
        <dbReference type="ARBA" id="ARBA00022679"/>
    </source>
</evidence>
<feature type="transmembrane region" description="Helical" evidence="6">
    <location>
        <begin position="252"/>
        <end position="274"/>
    </location>
</feature>
<feature type="transmembrane region" description="Helical" evidence="6">
    <location>
        <begin position="215"/>
        <end position="240"/>
    </location>
</feature>
<dbReference type="InterPro" id="IPR043130">
    <property type="entry name" value="CDP-OH_PTrfase_TM_dom"/>
</dbReference>
<feature type="transmembrane region" description="Helical" evidence="6">
    <location>
        <begin position="117"/>
        <end position="135"/>
    </location>
</feature>
<feature type="transmembrane region" description="Helical" evidence="6">
    <location>
        <begin position="322"/>
        <end position="341"/>
    </location>
</feature>
<dbReference type="GO" id="GO:0004307">
    <property type="term" value="F:ethanolaminephosphotransferase activity"/>
    <property type="evidence" value="ECO:0007669"/>
    <property type="project" value="TreeGrafter"/>
</dbReference>
<dbReference type="PIRSF" id="PIRSF015665">
    <property type="entry name" value="CHOPT"/>
    <property type="match status" value="1"/>
</dbReference>
<evidence type="ECO:0000256" key="6">
    <source>
        <dbReference type="SAM" id="Phobius"/>
    </source>
</evidence>
<dbReference type="InterPro" id="IPR000462">
    <property type="entry name" value="CDP-OH_P_trans"/>
</dbReference>
<reference evidence="8" key="3">
    <citation type="submission" date="2020-05" db="UniProtKB">
        <authorList>
            <consortium name="EnsemblMetazoa"/>
        </authorList>
    </citation>
    <scope>IDENTIFICATION</scope>
    <source>
        <strain evidence="8">Jacobina</strain>
    </source>
</reference>
<evidence type="ECO:0000256" key="2">
    <source>
        <dbReference type="ARBA" id="ARBA00010441"/>
    </source>
</evidence>
<proteinExistence type="inferred from homology"/>
<feature type="transmembrane region" description="Helical" evidence="6">
    <location>
        <begin position="160"/>
        <end position="179"/>
    </location>
</feature>
<dbReference type="InterPro" id="IPR014472">
    <property type="entry name" value="CHOPT"/>
</dbReference>
<dbReference type="EnsemblMetazoa" id="LLOJ003038-RA">
    <property type="protein sequence ID" value="LLOJ003038-PA"/>
    <property type="gene ID" value="LLOJ003038"/>
</dbReference>
<evidence type="ECO:0000313" key="7">
    <source>
        <dbReference type="EMBL" id="MBC1177202.1"/>
    </source>
</evidence>
<feature type="transmembrane region" description="Helical" evidence="6">
    <location>
        <begin position="383"/>
        <end position="405"/>
    </location>
</feature>
<dbReference type="Proteomes" id="UP000092461">
    <property type="component" value="Unassembled WGS sequence"/>
</dbReference>
<dbReference type="InterPro" id="IPR048254">
    <property type="entry name" value="CDP_ALCOHOL_P_TRANSF_CS"/>
</dbReference>
<feature type="transmembrane region" description="Helical" evidence="6">
    <location>
        <begin position="185"/>
        <end position="203"/>
    </location>
</feature>
<dbReference type="GO" id="GO:0005789">
    <property type="term" value="C:endoplasmic reticulum membrane"/>
    <property type="evidence" value="ECO:0007669"/>
    <property type="project" value="TreeGrafter"/>
</dbReference>
<comment type="subcellular location">
    <subcellularLocation>
        <location evidence="1">Membrane</location>
    </subcellularLocation>
</comment>
<dbReference type="GO" id="GO:0005794">
    <property type="term" value="C:Golgi apparatus"/>
    <property type="evidence" value="ECO:0007669"/>
    <property type="project" value="TreeGrafter"/>
</dbReference>
<dbReference type="EMBL" id="AJWK01009923">
    <property type="status" value="NOT_ANNOTATED_CDS"/>
    <property type="molecule type" value="Genomic_DNA"/>
</dbReference>
<evidence type="ECO:0000256" key="4">
    <source>
        <dbReference type="ARBA" id="ARBA00023136"/>
    </source>
</evidence>
<accession>A0A1B0CFB7</accession>
<evidence type="ECO:0000256" key="5">
    <source>
        <dbReference type="RuleBase" id="RU003750"/>
    </source>
</evidence>
<dbReference type="EMBL" id="AJWK01009924">
    <property type="status" value="NOT_ANNOTATED_CDS"/>
    <property type="molecule type" value="Genomic_DNA"/>
</dbReference>
<keyword evidence="9" id="KW-1185">Reference proteome</keyword>
<organism evidence="8 9">
    <name type="scientific">Lutzomyia longipalpis</name>
    <name type="common">Sand fly</name>
    <dbReference type="NCBI Taxonomy" id="7200"/>
    <lineage>
        <taxon>Eukaryota</taxon>
        <taxon>Metazoa</taxon>
        <taxon>Ecdysozoa</taxon>
        <taxon>Arthropoda</taxon>
        <taxon>Hexapoda</taxon>
        <taxon>Insecta</taxon>
        <taxon>Pterygota</taxon>
        <taxon>Neoptera</taxon>
        <taxon>Endopterygota</taxon>
        <taxon>Diptera</taxon>
        <taxon>Nematocera</taxon>
        <taxon>Psychodoidea</taxon>
        <taxon>Psychodidae</taxon>
        <taxon>Lutzomyia</taxon>
        <taxon>Lutzomyia</taxon>
    </lineage>
</organism>
<name>A0A1B0CFB7_LUTLO</name>
<dbReference type="VEuPathDB" id="VectorBase:LLONM1_008851"/>
<keyword evidence="4 6" id="KW-0472">Membrane</keyword>
<dbReference type="AlphaFoldDB" id="A0A1B0CFB7"/>
<dbReference type="FunFam" id="1.20.120.1760:FF:000016">
    <property type="entry name" value="ethanolaminephosphotransferase 1"/>
    <property type="match status" value="1"/>
</dbReference>
<evidence type="ECO:0000313" key="8">
    <source>
        <dbReference type="EnsemblMetazoa" id="LLOJ003038-PA"/>
    </source>
</evidence>
<dbReference type="EMBL" id="GITU01008499">
    <property type="protein sequence ID" value="MBC1177202.1"/>
    <property type="molecule type" value="Transcribed_RNA"/>
</dbReference>
<dbReference type="PANTHER" id="PTHR10414:SF36">
    <property type="entry name" value="GH11618P"/>
    <property type="match status" value="1"/>
</dbReference>
<protein>
    <submittedName>
        <fullName evidence="7">Putative sn-12-diacylglycerol ethanolamine-and cholinephosphotransferase</fullName>
    </submittedName>
</protein>
<dbReference type="Gene3D" id="1.20.120.1760">
    <property type="match status" value="1"/>
</dbReference>
<keyword evidence="6" id="KW-1133">Transmembrane helix</keyword>
<keyword evidence="3 5" id="KW-0808">Transferase</keyword>